<evidence type="ECO:0000313" key="2">
    <source>
        <dbReference type="EMBL" id="VDB98803.1"/>
    </source>
</evidence>
<dbReference type="EMBL" id="LR031358">
    <property type="protein sequence ID" value="VDB98803.1"/>
    <property type="molecule type" value="Genomic_DNA"/>
</dbReference>
<name>A0AAQ2UW31_OENOE</name>
<keyword evidence="1" id="KW-0472">Membrane</keyword>
<gene>
    <name evidence="2" type="ORF">OENI_1508</name>
</gene>
<accession>A0AAQ2UW31</accession>
<dbReference type="RefSeq" id="WP_186414048.1">
    <property type="nucleotide sequence ID" value="NZ_LR031358.1"/>
</dbReference>
<evidence type="ECO:0000256" key="1">
    <source>
        <dbReference type="SAM" id="Phobius"/>
    </source>
</evidence>
<proteinExistence type="predicted"/>
<keyword evidence="1" id="KW-0812">Transmembrane</keyword>
<reference evidence="2 3" key="1">
    <citation type="submission" date="2018-08" db="EMBL/GenBank/DDBJ databases">
        <authorList>
            <person name="Lorentzen P. G. S. M."/>
        </authorList>
    </citation>
    <scope>NUCLEOTIDE SEQUENCE [LARGE SCALE GENOMIC DNA]</scope>
    <source>
        <strain evidence="2 3">CRBO_1381</strain>
    </source>
</reference>
<dbReference type="AlphaFoldDB" id="A0AAQ2UW31"/>
<protein>
    <submittedName>
        <fullName evidence="2">Uncharacterized protein</fullName>
    </submittedName>
</protein>
<organism evidence="2 3">
    <name type="scientific">Oenococcus oeni</name>
    <name type="common">Leuconostoc oenos</name>
    <dbReference type="NCBI Taxonomy" id="1247"/>
    <lineage>
        <taxon>Bacteria</taxon>
        <taxon>Bacillati</taxon>
        <taxon>Bacillota</taxon>
        <taxon>Bacilli</taxon>
        <taxon>Lactobacillales</taxon>
        <taxon>Lactobacillaceae</taxon>
        <taxon>Oenococcus</taxon>
    </lineage>
</organism>
<keyword evidence="1" id="KW-1133">Transmembrane helix</keyword>
<dbReference type="Proteomes" id="UP000294726">
    <property type="component" value="Chromosome"/>
</dbReference>
<feature type="transmembrane region" description="Helical" evidence="1">
    <location>
        <begin position="88"/>
        <end position="121"/>
    </location>
</feature>
<sequence>MPEISKNTSEKKVSIKKTRDKIWFKKEFSASALLFWIKGSVAVDYRFVRIVEQNTIFGLIPAGNHKQNIPLKNISDTSVNSYYNVKNFIWGIIIALIGFALFDSSTFFGLIAVLIGVGLFLNGIMTQLDIEKGGSSYIINVPFYNKNDVSEIQQAIEQALSADVDKTDQSLYHKRLNNDDIDNVQ</sequence>
<evidence type="ECO:0000313" key="3">
    <source>
        <dbReference type="Proteomes" id="UP000294726"/>
    </source>
</evidence>